<comment type="caution">
    <text evidence="5">The sequence shown here is derived from an EMBL/GenBank/DDBJ whole genome shotgun (WGS) entry which is preliminary data.</text>
</comment>
<feature type="coiled-coil region" evidence="3">
    <location>
        <begin position="460"/>
        <end position="508"/>
    </location>
</feature>
<dbReference type="GO" id="GO:0004672">
    <property type="term" value="F:protein kinase activity"/>
    <property type="evidence" value="ECO:0007669"/>
    <property type="project" value="InterPro"/>
</dbReference>
<dbReference type="AlphaFoldDB" id="A0A8S1V4X2"/>
<keyword evidence="1" id="KW-0547">Nucleotide-binding</keyword>
<evidence type="ECO:0000256" key="3">
    <source>
        <dbReference type="SAM" id="Coils"/>
    </source>
</evidence>
<proteinExistence type="predicted"/>
<keyword evidence="6" id="KW-1185">Reference proteome</keyword>
<accession>A0A8S1V4X2</accession>
<organism evidence="5 6">
    <name type="scientific">Paramecium pentaurelia</name>
    <dbReference type="NCBI Taxonomy" id="43138"/>
    <lineage>
        <taxon>Eukaryota</taxon>
        <taxon>Sar</taxon>
        <taxon>Alveolata</taxon>
        <taxon>Ciliophora</taxon>
        <taxon>Intramacronucleata</taxon>
        <taxon>Oligohymenophorea</taxon>
        <taxon>Peniculida</taxon>
        <taxon>Parameciidae</taxon>
        <taxon>Paramecium</taxon>
    </lineage>
</organism>
<dbReference type="Proteomes" id="UP000689195">
    <property type="component" value="Unassembled WGS sequence"/>
</dbReference>
<dbReference type="OrthoDB" id="309895at2759"/>
<evidence type="ECO:0000313" key="6">
    <source>
        <dbReference type="Proteomes" id="UP000689195"/>
    </source>
</evidence>
<keyword evidence="3" id="KW-0175">Coiled coil</keyword>
<dbReference type="PROSITE" id="PS50011">
    <property type="entry name" value="PROTEIN_KINASE_DOM"/>
    <property type="match status" value="1"/>
</dbReference>
<name>A0A8S1V4X2_9CILI</name>
<dbReference type="PROSITE" id="PS00108">
    <property type="entry name" value="PROTEIN_KINASE_ST"/>
    <property type="match status" value="1"/>
</dbReference>
<dbReference type="InterPro" id="IPR008271">
    <property type="entry name" value="Ser/Thr_kinase_AS"/>
</dbReference>
<dbReference type="SMART" id="SM00220">
    <property type="entry name" value="S_TKc"/>
    <property type="match status" value="1"/>
</dbReference>
<evidence type="ECO:0000313" key="5">
    <source>
        <dbReference type="EMBL" id="CAD8172360.1"/>
    </source>
</evidence>
<evidence type="ECO:0000256" key="1">
    <source>
        <dbReference type="ARBA" id="ARBA00022741"/>
    </source>
</evidence>
<dbReference type="InterPro" id="IPR000719">
    <property type="entry name" value="Prot_kinase_dom"/>
</dbReference>
<dbReference type="Pfam" id="PF00069">
    <property type="entry name" value="Pkinase"/>
    <property type="match status" value="1"/>
</dbReference>
<dbReference type="InterPro" id="IPR050117">
    <property type="entry name" value="MAPK"/>
</dbReference>
<reference evidence="5" key="1">
    <citation type="submission" date="2021-01" db="EMBL/GenBank/DDBJ databases">
        <authorList>
            <consortium name="Genoscope - CEA"/>
            <person name="William W."/>
        </authorList>
    </citation>
    <scope>NUCLEOTIDE SEQUENCE</scope>
</reference>
<evidence type="ECO:0000259" key="4">
    <source>
        <dbReference type="PROSITE" id="PS50011"/>
    </source>
</evidence>
<dbReference type="EMBL" id="CAJJDO010000057">
    <property type="protein sequence ID" value="CAD8172360.1"/>
    <property type="molecule type" value="Genomic_DNA"/>
</dbReference>
<keyword evidence="2" id="KW-0067">ATP-binding</keyword>
<sequence>MDQNQQQQILVFYTFCKQTQQLQTKRTFFNDELIGSGNEGVVFLAKPQDWCFNVNQVAIKIQRGYNQKIFEFYEKLSQQQHKLNQNESNEKSYIIKIYEICLSQQKDLVIIMEIGGQDLYRYFKENKEVDFKRKEQICLQLALAIKQLHQLKYVHRDIKPENFVIVNNEFKLIDFGLTKQIDEKQMTMNVGSRIFQAPEILKGDGHYTFSVDIWSLGCTFFEIFANQELLQAETYLDALNMIVDHIKNQKYIYNRIETLNISQAWKDLIQKMFNHIPDKRITSTEVVFTIQSFLNVINNKSTNNFSFQNNQRCQTPQSNTVFPNSQQNIPQIINHFPQQQNGVIQNNNTFLNINSKITPFQGFNQQMNTKCNENQQIFPPKFQTPNLQNFKNIQTTKAQVQQNSQANICLMTQQEQIPKQNGILNQHQYVLSTQQLPNQKNDQQMFFNNDTKFPVQEQIHQQFNLRIQKLETDLQAAKNEIKNLQDENNKLKNEKQLLSDENGEIKNQIRTYIQQQQSSIKVLHQYINQSQQQQS</sequence>
<protein>
    <recommendedName>
        <fullName evidence="4">Protein kinase domain-containing protein</fullName>
    </recommendedName>
</protein>
<dbReference type="GO" id="GO:0005524">
    <property type="term" value="F:ATP binding"/>
    <property type="evidence" value="ECO:0007669"/>
    <property type="project" value="UniProtKB-KW"/>
</dbReference>
<dbReference type="PANTHER" id="PTHR24055">
    <property type="entry name" value="MITOGEN-ACTIVATED PROTEIN KINASE"/>
    <property type="match status" value="1"/>
</dbReference>
<evidence type="ECO:0000256" key="2">
    <source>
        <dbReference type="ARBA" id="ARBA00022840"/>
    </source>
</evidence>
<gene>
    <name evidence="5" type="ORF">PPENT_87.1.T0570053</name>
</gene>
<feature type="domain" description="Protein kinase" evidence="4">
    <location>
        <begin position="28"/>
        <end position="294"/>
    </location>
</feature>